<reference evidence="15 16" key="1">
    <citation type="submission" date="2018-03" db="EMBL/GenBank/DDBJ databases">
        <title>Draft genome of Deinococcus sp. OD32.</title>
        <authorList>
            <person name="Wang X.-P."/>
            <person name="Du Z.-J."/>
        </authorList>
    </citation>
    <scope>NUCLEOTIDE SEQUENCE [LARGE SCALE GENOMIC DNA]</scope>
    <source>
        <strain evidence="15 16">OD32</strain>
    </source>
</reference>
<dbReference type="GO" id="GO:0008270">
    <property type="term" value="F:zinc ion binding"/>
    <property type="evidence" value="ECO:0007669"/>
    <property type="project" value="InterPro"/>
</dbReference>
<dbReference type="Gene3D" id="3.40.10.10">
    <property type="entry name" value="DNA Methylphosphotriester Repair Domain"/>
    <property type="match status" value="1"/>
</dbReference>
<dbReference type="GO" id="GO:0043916">
    <property type="term" value="F:DNA-7-methylguanine glycosylase activity"/>
    <property type="evidence" value="ECO:0007669"/>
    <property type="project" value="TreeGrafter"/>
</dbReference>
<dbReference type="PANTHER" id="PTHR43003:SF13">
    <property type="entry name" value="DNA-3-METHYLADENINE GLYCOSYLASE 2"/>
    <property type="match status" value="1"/>
</dbReference>
<evidence type="ECO:0000256" key="7">
    <source>
        <dbReference type="ARBA" id="ARBA00022763"/>
    </source>
</evidence>
<dbReference type="RefSeq" id="WP_107138261.1">
    <property type="nucleotide sequence ID" value="NZ_PYSV01000010.1"/>
</dbReference>
<organism evidence="15 16">
    <name type="scientific">Deinococcus arcticus</name>
    <dbReference type="NCBI Taxonomy" id="2136176"/>
    <lineage>
        <taxon>Bacteria</taxon>
        <taxon>Thermotogati</taxon>
        <taxon>Deinococcota</taxon>
        <taxon>Deinococci</taxon>
        <taxon>Deinococcales</taxon>
        <taxon>Deinococcaceae</taxon>
        <taxon>Deinococcus</taxon>
    </lineage>
</organism>
<keyword evidence="4" id="KW-0489">Methyltransferase</keyword>
<dbReference type="SMART" id="SM00342">
    <property type="entry name" value="HTH_ARAC"/>
    <property type="match status" value="1"/>
</dbReference>
<keyword evidence="5" id="KW-0808">Transferase</keyword>
<protein>
    <recommendedName>
        <fullName evidence="3">DNA-3-methyladenine glycosylase II</fullName>
        <ecNumber evidence="3">3.2.2.21</ecNumber>
    </recommendedName>
</protein>
<comment type="caution">
    <text evidence="15">The sequence shown here is derived from an EMBL/GenBank/DDBJ whole genome shotgun (WGS) entry which is preliminary data.</text>
</comment>
<dbReference type="Gene3D" id="1.10.340.30">
    <property type="entry name" value="Hypothetical protein, domain 2"/>
    <property type="match status" value="1"/>
</dbReference>
<gene>
    <name evidence="15" type="ORF">C8263_11460</name>
</gene>
<proteinExistence type="predicted"/>
<dbReference type="Pfam" id="PF02805">
    <property type="entry name" value="Ada_Zn_binding"/>
    <property type="match status" value="1"/>
</dbReference>
<dbReference type="GO" id="GO:0005737">
    <property type="term" value="C:cytoplasm"/>
    <property type="evidence" value="ECO:0007669"/>
    <property type="project" value="TreeGrafter"/>
</dbReference>
<dbReference type="OrthoDB" id="9785929at2"/>
<dbReference type="PROSITE" id="PS00041">
    <property type="entry name" value="HTH_ARAC_FAMILY_1"/>
    <property type="match status" value="1"/>
</dbReference>
<keyword evidence="11" id="KW-0010">Activator</keyword>
<dbReference type="SMART" id="SM00478">
    <property type="entry name" value="ENDO3c"/>
    <property type="match status" value="1"/>
</dbReference>
<dbReference type="GO" id="GO:0003700">
    <property type="term" value="F:DNA-binding transcription factor activity"/>
    <property type="evidence" value="ECO:0007669"/>
    <property type="project" value="InterPro"/>
</dbReference>
<dbReference type="SUPFAM" id="SSF46689">
    <property type="entry name" value="Homeodomain-like"/>
    <property type="match status" value="1"/>
</dbReference>
<dbReference type="Pfam" id="PF00730">
    <property type="entry name" value="HhH-GPD"/>
    <property type="match status" value="1"/>
</dbReference>
<evidence type="ECO:0000256" key="3">
    <source>
        <dbReference type="ARBA" id="ARBA00012000"/>
    </source>
</evidence>
<dbReference type="GO" id="GO:0043565">
    <property type="term" value="F:sequence-specific DNA binding"/>
    <property type="evidence" value="ECO:0007669"/>
    <property type="project" value="InterPro"/>
</dbReference>
<dbReference type="GO" id="GO:0006307">
    <property type="term" value="P:DNA alkylation repair"/>
    <property type="evidence" value="ECO:0007669"/>
    <property type="project" value="TreeGrafter"/>
</dbReference>
<dbReference type="AlphaFoldDB" id="A0A2T3W744"/>
<dbReference type="EMBL" id="PYSV01000010">
    <property type="protein sequence ID" value="PTA67721.1"/>
    <property type="molecule type" value="Genomic_DNA"/>
</dbReference>
<evidence type="ECO:0000256" key="11">
    <source>
        <dbReference type="ARBA" id="ARBA00023159"/>
    </source>
</evidence>
<dbReference type="InterPro" id="IPR011257">
    <property type="entry name" value="DNA_glycosylase"/>
</dbReference>
<dbReference type="Gene3D" id="1.10.1670.40">
    <property type="match status" value="1"/>
</dbReference>
<dbReference type="GO" id="GO:0006285">
    <property type="term" value="P:base-excision repair, AP site formation"/>
    <property type="evidence" value="ECO:0007669"/>
    <property type="project" value="TreeGrafter"/>
</dbReference>
<evidence type="ECO:0000256" key="8">
    <source>
        <dbReference type="ARBA" id="ARBA00022833"/>
    </source>
</evidence>
<dbReference type="InterPro" id="IPR004026">
    <property type="entry name" value="Ada_DNA_repair_Zn-bd"/>
</dbReference>
<evidence type="ECO:0000256" key="1">
    <source>
        <dbReference type="ARBA" id="ARBA00000086"/>
    </source>
</evidence>
<evidence type="ECO:0000256" key="2">
    <source>
        <dbReference type="ARBA" id="ARBA00001947"/>
    </source>
</evidence>
<name>A0A2T3W744_9DEIO</name>
<dbReference type="PROSITE" id="PS01124">
    <property type="entry name" value="HTH_ARAC_FAMILY_2"/>
    <property type="match status" value="1"/>
</dbReference>
<dbReference type="GO" id="GO:0032131">
    <property type="term" value="F:alkylated DNA binding"/>
    <property type="evidence" value="ECO:0007669"/>
    <property type="project" value="TreeGrafter"/>
</dbReference>
<dbReference type="EC" id="3.2.2.21" evidence="3"/>
<keyword evidence="13" id="KW-0234">DNA repair</keyword>
<dbReference type="SUPFAM" id="SSF57884">
    <property type="entry name" value="Ada DNA repair protein, N-terminal domain (N-Ada 10)"/>
    <property type="match status" value="1"/>
</dbReference>
<evidence type="ECO:0000256" key="4">
    <source>
        <dbReference type="ARBA" id="ARBA00022603"/>
    </source>
</evidence>
<evidence type="ECO:0000256" key="12">
    <source>
        <dbReference type="ARBA" id="ARBA00023163"/>
    </source>
</evidence>
<keyword evidence="7" id="KW-0227">DNA damage</keyword>
<dbReference type="InterPro" id="IPR009057">
    <property type="entry name" value="Homeodomain-like_sf"/>
</dbReference>
<evidence type="ECO:0000313" key="15">
    <source>
        <dbReference type="EMBL" id="PTA67721.1"/>
    </source>
</evidence>
<keyword evidence="16" id="KW-1185">Reference proteome</keyword>
<dbReference type="PANTHER" id="PTHR43003">
    <property type="entry name" value="DNA-3-METHYLADENINE GLYCOSYLASE"/>
    <property type="match status" value="1"/>
</dbReference>
<keyword evidence="8" id="KW-0862">Zinc</keyword>
<evidence type="ECO:0000256" key="10">
    <source>
        <dbReference type="ARBA" id="ARBA00023125"/>
    </source>
</evidence>
<dbReference type="GO" id="GO:0008168">
    <property type="term" value="F:methyltransferase activity"/>
    <property type="evidence" value="ECO:0007669"/>
    <property type="project" value="UniProtKB-KW"/>
</dbReference>
<dbReference type="SUPFAM" id="SSF48150">
    <property type="entry name" value="DNA-glycosylase"/>
    <property type="match status" value="1"/>
</dbReference>
<dbReference type="Pfam" id="PF12833">
    <property type="entry name" value="HTH_18"/>
    <property type="match status" value="1"/>
</dbReference>
<keyword evidence="12" id="KW-0804">Transcription</keyword>
<keyword evidence="9" id="KW-0805">Transcription regulation</keyword>
<comment type="catalytic activity">
    <reaction evidence="1">
        <text>Hydrolysis of alkylated DNA, releasing 3-methyladenine, 3-methylguanine, 7-methylguanine and 7-methyladenine.</text>
        <dbReference type="EC" id="3.2.2.21"/>
    </reaction>
</comment>
<dbReference type="InterPro" id="IPR018062">
    <property type="entry name" value="HTH_AraC-typ_CS"/>
</dbReference>
<accession>A0A2T3W744</accession>
<keyword evidence="6" id="KW-0479">Metal-binding</keyword>
<dbReference type="Proteomes" id="UP000240317">
    <property type="component" value="Unassembled WGS sequence"/>
</dbReference>
<evidence type="ECO:0000259" key="14">
    <source>
        <dbReference type="PROSITE" id="PS01124"/>
    </source>
</evidence>
<sequence>MALPYSHDFMLERMYAADAAFDGLFYTGVTSTGIYCLPSCRARKPLARHVAFHASPAQARAAGLRACRRCHPDAFGAGAPAEEATFWAALARVAVPEVPTARDLARALGLGRGALHRLCRDHLQCSPAAWLGRERVALAARALLLCPERSVAQVAFEAGYGSLSAFGAQFRRAMGVAPQAFRQGPAQGRWTLALPVDFPAASLRRDLGRDARSLTAQVQGPVVTLGWRLPSGPRRVTLHFSGDLGGTVTVQPEVPGPLDPADGLALHRLTWRALGLDGPAPVQAGPPGLALAPPGLRVPLVPDPFDGLVWAVVGQQVTFAQACTLRRRLVERCGSPLGGGLWAPPSPEAVAALSLSELRALGLTGARAALLQGLATRVACGELNLEALARGPVGAARRTLRSIPGVGPWTAEYVLLRVLGFPDVVPAGDAALAAALHRAHALAARPTPPQVQALLAPYAPQRSLAVFHLWHHLHPQGAAHEC</sequence>
<comment type="cofactor">
    <cofactor evidence="2">
        <name>Zn(2+)</name>
        <dbReference type="ChEBI" id="CHEBI:29105"/>
    </cofactor>
</comment>
<dbReference type="GO" id="GO:0032993">
    <property type="term" value="C:protein-DNA complex"/>
    <property type="evidence" value="ECO:0007669"/>
    <property type="project" value="TreeGrafter"/>
</dbReference>
<dbReference type="InterPro" id="IPR003265">
    <property type="entry name" value="HhH-GPD_domain"/>
</dbReference>
<dbReference type="GO" id="GO:0008725">
    <property type="term" value="F:DNA-3-methyladenine glycosylase activity"/>
    <property type="evidence" value="ECO:0007669"/>
    <property type="project" value="TreeGrafter"/>
</dbReference>
<evidence type="ECO:0000256" key="6">
    <source>
        <dbReference type="ARBA" id="ARBA00022723"/>
    </source>
</evidence>
<dbReference type="InterPro" id="IPR035451">
    <property type="entry name" value="Ada-like_dom_sf"/>
</dbReference>
<dbReference type="InterPro" id="IPR018060">
    <property type="entry name" value="HTH_AraC"/>
</dbReference>
<evidence type="ECO:0000256" key="13">
    <source>
        <dbReference type="ARBA" id="ARBA00023204"/>
    </source>
</evidence>
<evidence type="ECO:0000313" key="16">
    <source>
        <dbReference type="Proteomes" id="UP000240317"/>
    </source>
</evidence>
<evidence type="ECO:0000256" key="9">
    <source>
        <dbReference type="ARBA" id="ARBA00023015"/>
    </source>
</evidence>
<dbReference type="CDD" id="cd00056">
    <property type="entry name" value="ENDO3c"/>
    <property type="match status" value="1"/>
</dbReference>
<feature type="domain" description="HTH araC/xylS-type" evidence="14">
    <location>
        <begin position="100"/>
        <end position="184"/>
    </location>
</feature>
<dbReference type="Gene3D" id="1.10.10.60">
    <property type="entry name" value="Homeodomain-like"/>
    <property type="match status" value="1"/>
</dbReference>
<keyword evidence="10" id="KW-0238">DNA-binding</keyword>
<dbReference type="GO" id="GO:0032259">
    <property type="term" value="P:methylation"/>
    <property type="evidence" value="ECO:0007669"/>
    <property type="project" value="UniProtKB-KW"/>
</dbReference>
<dbReference type="InterPro" id="IPR051912">
    <property type="entry name" value="Alkylbase_DNA_Glycosylase/TA"/>
</dbReference>
<evidence type="ECO:0000256" key="5">
    <source>
        <dbReference type="ARBA" id="ARBA00022679"/>
    </source>
</evidence>